<dbReference type="AlphaFoldDB" id="A0AAE1PJD5"/>
<evidence type="ECO:0000313" key="1">
    <source>
        <dbReference type="EMBL" id="KAK4309451.1"/>
    </source>
</evidence>
<organism evidence="1 2">
    <name type="scientific">Petrolisthes manimaculis</name>
    <dbReference type="NCBI Taxonomy" id="1843537"/>
    <lineage>
        <taxon>Eukaryota</taxon>
        <taxon>Metazoa</taxon>
        <taxon>Ecdysozoa</taxon>
        <taxon>Arthropoda</taxon>
        <taxon>Crustacea</taxon>
        <taxon>Multicrustacea</taxon>
        <taxon>Malacostraca</taxon>
        <taxon>Eumalacostraca</taxon>
        <taxon>Eucarida</taxon>
        <taxon>Decapoda</taxon>
        <taxon>Pleocyemata</taxon>
        <taxon>Anomura</taxon>
        <taxon>Galatheoidea</taxon>
        <taxon>Porcellanidae</taxon>
        <taxon>Petrolisthes</taxon>
    </lineage>
</organism>
<name>A0AAE1PJD5_9EUCA</name>
<comment type="caution">
    <text evidence="1">The sequence shown here is derived from an EMBL/GenBank/DDBJ whole genome shotgun (WGS) entry which is preliminary data.</text>
</comment>
<gene>
    <name evidence="1" type="ORF">Pmani_018948</name>
</gene>
<evidence type="ECO:0000313" key="2">
    <source>
        <dbReference type="Proteomes" id="UP001292094"/>
    </source>
</evidence>
<protein>
    <submittedName>
        <fullName evidence="1">Uncharacterized protein</fullName>
    </submittedName>
</protein>
<reference evidence="1" key="1">
    <citation type="submission" date="2023-11" db="EMBL/GenBank/DDBJ databases">
        <title>Genome assemblies of two species of porcelain crab, Petrolisthes cinctipes and Petrolisthes manimaculis (Anomura: Porcellanidae).</title>
        <authorList>
            <person name="Angst P."/>
        </authorList>
    </citation>
    <scope>NUCLEOTIDE SEQUENCE</scope>
    <source>
        <strain evidence="1">PB745_02</strain>
        <tissue evidence="1">Gill</tissue>
    </source>
</reference>
<accession>A0AAE1PJD5</accession>
<sequence>MVSVRLVFVSYILREARLSFFIAESFLVGGPMRRDIELRTRRWSIQHSALRIARVSSTSCRSRCLTITYSSMCHY</sequence>
<keyword evidence="2" id="KW-1185">Reference proteome</keyword>
<proteinExistence type="predicted"/>
<dbReference type="EMBL" id="JAWZYT010001752">
    <property type="protein sequence ID" value="KAK4309451.1"/>
    <property type="molecule type" value="Genomic_DNA"/>
</dbReference>
<dbReference type="Proteomes" id="UP001292094">
    <property type="component" value="Unassembled WGS sequence"/>
</dbReference>